<dbReference type="Proteomes" id="UP000300142">
    <property type="component" value="Unassembled WGS sequence"/>
</dbReference>
<evidence type="ECO:0000259" key="1">
    <source>
        <dbReference type="PROSITE" id="PS50943"/>
    </source>
</evidence>
<organism evidence="2 3">
    <name type="scientific">Sphaerospermopsis reniformis</name>
    <dbReference type="NCBI Taxonomy" id="531300"/>
    <lineage>
        <taxon>Bacteria</taxon>
        <taxon>Bacillati</taxon>
        <taxon>Cyanobacteriota</taxon>
        <taxon>Cyanophyceae</taxon>
        <taxon>Nostocales</taxon>
        <taxon>Aphanizomenonaceae</taxon>
        <taxon>Sphaerospermopsis</taxon>
    </lineage>
</organism>
<dbReference type="Pfam" id="PF13744">
    <property type="entry name" value="HTH_37"/>
    <property type="match status" value="1"/>
</dbReference>
<dbReference type="RefSeq" id="WP_096568870.1">
    <property type="nucleotide sequence ID" value="NZ_BJCE01000027.1"/>
</dbReference>
<dbReference type="Gene3D" id="1.10.260.40">
    <property type="entry name" value="lambda repressor-like DNA-binding domains"/>
    <property type="match status" value="1"/>
</dbReference>
<dbReference type="AlphaFoldDB" id="A0A479ZU78"/>
<sequence length="105" mass="11349">MSENIEIQTSSGNVFADLGLPNADEMLAKAELARKISQAITARGLTQMEAAELLGIDQPKVSALIRGKLTGFSLERMFRFLNAFGSDVEITVKPKAGNNARIIVQ</sequence>
<dbReference type="InterPro" id="IPR001387">
    <property type="entry name" value="Cro/C1-type_HTH"/>
</dbReference>
<evidence type="ECO:0000313" key="3">
    <source>
        <dbReference type="Proteomes" id="UP000300142"/>
    </source>
</evidence>
<dbReference type="EMBL" id="BJCE01000027">
    <property type="protein sequence ID" value="GCL36115.1"/>
    <property type="molecule type" value="Genomic_DNA"/>
</dbReference>
<dbReference type="InterPro" id="IPR010982">
    <property type="entry name" value="Lambda_DNA-bd_dom_sf"/>
</dbReference>
<comment type="caution">
    <text evidence="2">The sequence shown here is derived from an EMBL/GenBank/DDBJ whole genome shotgun (WGS) entry which is preliminary data.</text>
</comment>
<dbReference type="CDD" id="cd00093">
    <property type="entry name" value="HTH_XRE"/>
    <property type="match status" value="1"/>
</dbReference>
<gene>
    <name evidence="2" type="ORF">SR1949_12150</name>
</gene>
<dbReference type="SUPFAM" id="SSF47413">
    <property type="entry name" value="lambda repressor-like DNA-binding domains"/>
    <property type="match status" value="1"/>
</dbReference>
<accession>A0A479ZU78</accession>
<dbReference type="InterPro" id="IPR039554">
    <property type="entry name" value="HigA2-like_HTH"/>
</dbReference>
<proteinExistence type="predicted"/>
<keyword evidence="3" id="KW-1185">Reference proteome</keyword>
<dbReference type="GO" id="GO:0003677">
    <property type="term" value="F:DNA binding"/>
    <property type="evidence" value="ECO:0007669"/>
    <property type="project" value="InterPro"/>
</dbReference>
<name>A0A479ZU78_9CYAN</name>
<reference evidence="3" key="1">
    <citation type="submission" date="2019-02" db="EMBL/GenBank/DDBJ databases">
        <title>Draft genome sequence of Sphaerospermopsis reniformis NIES-1949.</title>
        <authorList>
            <person name="Yamaguchi H."/>
            <person name="Suzuki S."/>
            <person name="Kawachi M."/>
        </authorList>
    </citation>
    <scope>NUCLEOTIDE SEQUENCE [LARGE SCALE GENOMIC DNA]</scope>
    <source>
        <strain evidence="3">NIES-1949</strain>
    </source>
</reference>
<feature type="domain" description="HTH cro/C1-type" evidence="1">
    <location>
        <begin position="36"/>
        <end position="91"/>
    </location>
</feature>
<evidence type="ECO:0000313" key="2">
    <source>
        <dbReference type="EMBL" id="GCL36115.1"/>
    </source>
</evidence>
<dbReference type="PROSITE" id="PS50943">
    <property type="entry name" value="HTH_CROC1"/>
    <property type="match status" value="1"/>
</dbReference>
<dbReference type="SMART" id="SM00530">
    <property type="entry name" value="HTH_XRE"/>
    <property type="match status" value="1"/>
</dbReference>
<protein>
    <submittedName>
        <fullName evidence="2">Putative XRE family transcriptional regulator</fullName>
    </submittedName>
</protein>